<organism evidence="1 2">
    <name type="scientific">[Clostridium] fimetarium</name>
    <dbReference type="NCBI Taxonomy" id="99656"/>
    <lineage>
        <taxon>Bacteria</taxon>
        <taxon>Bacillati</taxon>
        <taxon>Bacillota</taxon>
        <taxon>Clostridia</taxon>
        <taxon>Lachnospirales</taxon>
        <taxon>Lachnospiraceae</taxon>
    </lineage>
</organism>
<dbReference type="OrthoDB" id="3197453at2"/>
<accession>A0A1I0M0B1</accession>
<keyword evidence="2" id="KW-1185">Reference proteome</keyword>
<dbReference type="Proteomes" id="UP000199701">
    <property type="component" value="Unassembled WGS sequence"/>
</dbReference>
<dbReference type="EMBL" id="FOJI01000001">
    <property type="protein sequence ID" value="SEV81711.1"/>
    <property type="molecule type" value="Genomic_DNA"/>
</dbReference>
<sequence length="749" mass="81703">MINVSNEWRAIVADATQDETVPDFTAKATILLANGTTLPITETDIVVGGLSIIDSVSASNLFQIGTAFINENDILLNNIEHKFDDVDFTDAVVIPYVGLNKSTATEWLKKGTFTVDEATVSASIISLISLDHMNKLDVPFSGVAISFPTTPLVLAQAVCLHCGVVLFNSTFLNSAVTITRKPTDEALTCRSIIGWIAQMGGNFARCNVDGAVELKWYDVATMDKLNIINAGTFTNPAMDTISAGTFTAPSKDIISAGAFTDLKNYHHLYSFGSQPTIGTDDIVVTGVRVKAMGIDSDYGETFLYGSEGYIIEIVDNPLIQEGMAETIANTVGKKIAGMRFRTAAVQVITDPSREAGDIGILSHKNNTYPIIFSNYHYQFGSNDTVASDAETPSKKKSSYDPTSKIAVEARKVAKQEVNFYDLAKQQFSNLIANAMGVFRTVIPMDNGGEIEYIHDQPKMAESKWRQYVTSGGMIQQNQVNGVWTITSAEDTEGNALFNVITARGINAEWIKVLTSFTVGENFSVDSLGNTILNYLKATNADISGNINAISGGIGPFSISDRGLLVYGAPGQDYICQFSKQPDGTMFIYTSGDLWAEGGLMIRKRAVMNDDLYVAGDISAHTYSDHTPFYDGDALNEIVKISDDGNGEIDHSSLPECAKKKITRKNEEYEKLINDKREVKIVKVKASLKSAKIKDIKFIKIPPIIEEDGRSLGDMISVLTKGIQQLIAKNEEQDRLIIRQGELILELQGK</sequence>
<gene>
    <name evidence="1" type="ORF">SAMN05421659_10135</name>
</gene>
<proteinExistence type="predicted"/>
<dbReference type="STRING" id="99656.SAMN05421659_10135"/>
<protein>
    <submittedName>
        <fullName evidence="1">Uncharacterized protein</fullName>
    </submittedName>
</protein>
<name>A0A1I0M0B1_9FIRM</name>
<dbReference type="RefSeq" id="WP_092449364.1">
    <property type="nucleotide sequence ID" value="NZ_FOJI01000001.1"/>
</dbReference>
<evidence type="ECO:0000313" key="2">
    <source>
        <dbReference type="Proteomes" id="UP000199701"/>
    </source>
</evidence>
<reference evidence="1 2" key="1">
    <citation type="submission" date="2016-10" db="EMBL/GenBank/DDBJ databases">
        <authorList>
            <person name="de Groot N.N."/>
        </authorList>
    </citation>
    <scope>NUCLEOTIDE SEQUENCE [LARGE SCALE GENOMIC DNA]</scope>
    <source>
        <strain evidence="1 2">DSM 9179</strain>
    </source>
</reference>
<dbReference type="AlphaFoldDB" id="A0A1I0M0B1"/>
<evidence type="ECO:0000313" key="1">
    <source>
        <dbReference type="EMBL" id="SEV81711.1"/>
    </source>
</evidence>